<dbReference type="GO" id="GO:0050660">
    <property type="term" value="F:flavin adenine dinucleotide binding"/>
    <property type="evidence" value="ECO:0007669"/>
    <property type="project" value="InterPro"/>
</dbReference>
<dbReference type="EMBL" id="BK014836">
    <property type="protein sequence ID" value="DAD77910.1"/>
    <property type="molecule type" value="Genomic_DNA"/>
</dbReference>
<dbReference type="Gene3D" id="3.30.1360.170">
    <property type="match status" value="1"/>
</dbReference>
<accession>A0A8S5M6R8</accession>
<protein>
    <submittedName>
        <fullName evidence="1">Flavin-dependent thymidylate synthase</fullName>
    </submittedName>
</protein>
<name>A0A8S5M6R8_9CAUD</name>
<reference evidence="1" key="1">
    <citation type="journal article" date="2021" name="Proc. Natl. Acad. Sci. U.S.A.">
        <title>A Catalog of Tens of Thousands of Viruses from Human Metagenomes Reveals Hidden Associations with Chronic Diseases.</title>
        <authorList>
            <person name="Tisza M.J."/>
            <person name="Buck C.B."/>
        </authorList>
    </citation>
    <scope>NUCLEOTIDE SEQUENCE</scope>
    <source>
        <strain evidence="1">CtHDv29</strain>
    </source>
</reference>
<sequence length="180" mass="21030">MNITLLKYPTDEDWAFAKQCALVTIGKEMKTAPDLEWKHAILRAQHSPIRTLQFAFYLEDVPYWVSTHLARHVHAQSFIRSQRNDRQNEYDRNAARQDAPVDMIWYMSAEELMTITEKRICKLAAKETREVVLMMRWLVVNHFPEFEGLLEPHCTKYGDCPEMKPCETGRRLQGGNDSGD</sequence>
<dbReference type="SUPFAM" id="SSF69796">
    <property type="entry name" value="Thymidylate synthase-complementing protein Thy1"/>
    <property type="match status" value="1"/>
</dbReference>
<dbReference type="GO" id="GO:0050797">
    <property type="term" value="F:thymidylate synthase (FAD) activity"/>
    <property type="evidence" value="ECO:0007669"/>
    <property type="project" value="InterPro"/>
</dbReference>
<evidence type="ECO:0000313" key="1">
    <source>
        <dbReference type="EMBL" id="DAD77910.1"/>
    </source>
</evidence>
<dbReference type="GO" id="GO:0006231">
    <property type="term" value="P:dTMP biosynthetic process"/>
    <property type="evidence" value="ECO:0007669"/>
    <property type="project" value="InterPro"/>
</dbReference>
<organism evidence="1">
    <name type="scientific">Siphoviridae sp. ctHDv29</name>
    <dbReference type="NCBI Taxonomy" id="2826228"/>
    <lineage>
        <taxon>Viruses</taxon>
        <taxon>Duplodnaviria</taxon>
        <taxon>Heunggongvirae</taxon>
        <taxon>Uroviricota</taxon>
        <taxon>Caudoviricetes</taxon>
    </lineage>
</organism>
<proteinExistence type="predicted"/>
<dbReference type="InterPro" id="IPR036098">
    <property type="entry name" value="Thymidylate_synthase_ThyX_sf"/>
</dbReference>